<reference evidence="2" key="1">
    <citation type="journal article" date="2017" name="Genome Biol.">
        <title>Comparative genomics reveals high biological diversity and specific adaptations in the industrially and medically important fungal genus Aspergillus.</title>
        <authorList>
            <person name="de Vries R.P."/>
            <person name="Riley R."/>
            <person name="Wiebenga A."/>
            <person name="Aguilar-Osorio G."/>
            <person name="Amillis S."/>
            <person name="Uchima C.A."/>
            <person name="Anderluh G."/>
            <person name="Asadollahi M."/>
            <person name="Askin M."/>
            <person name="Barry K."/>
            <person name="Battaglia E."/>
            <person name="Bayram O."/>
            <person name="Benocci T."/>
            <person name="Braus-Stromeyer S.A."/>
            <person name="Caldana C."/>
            <person name="Canovas D."/>
            <person name="Cerqueira G.C."/>
            <person name="Chen F."/>
            <person name="Chen W."/>
            <person name="Choi C."/>
            <person name="Clum A."/>
            <person name="Dos Santos R.A."/>
            <person name="Damasio A.R."/>
            <person name="Diallinas G."/>
            <person name="Emri T."/>
            <person name="Fekete E."/>
            <person name="Flipphi M."/>
            <person name="Freyberg S."/>
            <person name="Gallo A."/>
            <person name="Gournas C."/>
            <person name="Habgood R."/>
            <person name="Hainaut M."/>
            <person name="Harispe M.L."/>
            <person name="Henrissat B."/>
            <person name="Hilden K.S."/>
            <person name="Hope R."/>
            <person name="Hossain A."/>
            <person name="Karabika E."/>
            <person name="Karaffa L."/>
            <person name="Karanyi Z."/>
            <person name="Krasevec N."/>
            <person name="Kuo A."/>
            <person name="Kusch H."/>
            <person name="LaButti K."/>
            <person name="Lagendijk E.L."/>
            <person name="Lapidus A."/>
            <person name="Levasseur A."/>
            <person name="Lindquist E."/>
            <person name="Lipzen A."/>
            <person name="Logrieco A.F."/>
            <person name="MacCabe A."/>
            <person name="Maekelae M.R."/>
            <person name="Malavazi I."/>
            <person name="Melin P."/>
            <person name="Meyer V."/>
            <person name="Mielnichuk N."/>
            <person name="Miskei M."/>
            <person name="Molnar A.P."/>
            <person name="Mule G."/>
            <person name="Ngan C.Y."/>
            <person name="Orejas M."/>
            <person name="Orosz E."/>
            <person name="Ouedraogo J.P."/>
            <person name="Overkamp K.M."/>
            <person name="Park H.-S."/>
            <person name="Perrone G."/>
            <person name="Piumi F."/>
            <person name="Punt P.J."/>
            <person name="Ram A.F."/>
            <person name="Ramon A."/>
            <person name="Rauscher S."/>
            <person name="Record E."/>
            <person name="Riano-Pachon D.M."/>
            <person name="Robert V."/>
            <person name="Roehrig J."/>
            <person name="Ruller R."/>
            <person name="Salamov A."/>
            <person name="Salih N.S."/>
            <person name="Samson R.A."/>
            <person name="Sandor E."/>
            <person name="Sanguinetti M."/>
            <person name="Schuetze T."/>
            <person name="Sepcic K."/>
            <person name="Shelest E."/>
            <person name="Sherlock G."/>
            <person name="Sophianopoulou V."/>
            <person name="Squina F.M."/>
            <person name="Sun H."/>
            <person name="Susca A."/>
            <person name="Todd R.B."/>
            <person name="Tsang A."/>
            <person name="Unkles S.E."/>
            <person name="van de Wiele N."/>
            <person name="van Rossen-Uffink D."/>
            <person name="Oliveira J.V."/>
            <person name="Vesth T.C."/>
            <person name="Visser J."/>
            <person name="Yu J.-H."/>
            <person name="Zhou M."/>
            <person name="Andersen M.R."/>
            <person name="Archer D.B."/>
            <person name="Baker S.E."/>
            <person name="Benoit I."/>
            <person name="Brakhage A.A."/>
            <person name="Braus G.H."/>
            <person name="Fischer R."/>
            <person name="Frisvad J.C."/>
            <person name="Goldman G.H."/>
            <person name="Houbraken J."/>
            <person name="Oakley B."/>
            <person name="Pocsi I."/>
            <person name="Scazzocchio C."/>
            <person name="Seiboth B."/>
            <person name="vanKuyk P.A."/>
            <person name="Wortman J."/>
            <person name="Dyer P.S."/>
            <person name="Grigoriev I.V."/>
        </authorList>
    </citation>
    <scope>NUCLEOTIDE SEQUENCE [LARGE SCALE GENOMIC DNA]</scope>
    <source>
        <strain evidence="2">CBS 516.65</strain>
    </source>
</reference>
<name>A0A1L9VAR8_ASPGL</name>
<protein>
    <submittedName>
        <fullName evidence="1">Uncharacterized protein</fullName>
    </submittedName>
</protein>
<keyword evidence="2" id="KW-1185">Reference proteome</keyword>
<dbReference type="Proteomes" id="UP000184300">
    <property type="component" value="Unassembled WGS sequence"/>
</dbReference>
<accession>A0A1L9VAR8</accession>
<gene>
    <name evidence="1" type="ORF">ASPGLDRAFT_808011</name>
</gene>
<dbReference type="AlphaFoldDB" id="A0A1L9VAR8"/>
<dbReference type="EMBL" id="KV878908">
    <property type="protein sequence ID" value="OJJ80965.1"/>
    <property type="molecule type" value="Genomic_DNA"/>
</dbReference>
<evidence type="ECO:0000313" key="2">
    <source>
        <dbReference type="Proteomes" id="UP000184300"/>
    </source>
</evidence>
<dbReference type="GeneID" id="34466348"/>
<proteinExistence type="predicted"/>
<sequence>MPDPALQTDFRSGFLQYMRDAVTADYWKAILTGIQGADDSIRNLLQTLSEKAVGEIDCKVDSISKKVDDSLALALDIKYGIIFKSQSPW</sequence>
<dbReference type="RefSeq" id="XP_022397663.1">
    <property type="nucleotide sequence ID" value="XM_022550088.1"/>
</dbReference>
<dbReference type="VEuPathDB" id="FungiDB:ASPGLDRAFT_808011"/>
<evidence type="ECO:0000313" key="1">
    <source>
        <dbReference type="EMBL" id="OJJ80965.1"/>
    </source>
</evidence>
<organism evidence="1 2">
    <name type="scientific">Aspergillus glaucus CBS 516.65</name>
    <dbReference type="NCBI Taxonomy" id="1160497"/>
    <lineage>
        <taxon>Eukaryota</taxon>
        <taxon>Fungi</taxon>
        <taxon>Dikarya</taxon>
        <taxon>Ascomycota</taxon>
        <taxon>Pezizomycotina</taxon>
        <taxon>Eurotiomycetes</taxon>
        <taxon>Eurotiomycetidae</taxon>
        <taxon>Eurotiales</taxon>
        <taxon>Aspergillaceae</taxon>
        <taxon>Aspergillus</taxon>
        <taxon>Aspergillus subgen. Aspergillus</taxon>
    </lineage>
</organism>